<comment type="caution">
    <text evidence="2">The sequence shown here is derived from an EMBL/GenBank/DDBJ whole genome shotgun (WGS) entry which is preliminary data.</text>
</comment>
<dbReference type="InterPro" id="IPR000157">
    <property type="entry name" value="TIR_dom"/>
</dbReference>
<dbReference type="OrthoDB" id="6078042at2759"/>
<dbReference type="PANTHER" id="PTHR31008:SF16">
    <property type="entry name" value="TOLL-INTERLEUKIN-RESISTANCE (TIR) DOMAIN FAMILY PROTEIN"/>
    <property type="match status" value="1"/>
</dbReference>
<dbReference type="Gene3D" id="3.40.50.10140">
    <property type="entry name" value="Toll/interleukin-1 receptor homology (TIR) domain"/>
    <property type="match status" value="1"/>
</dbReference>
<keyword evidence="3" id="KW-1185">Reference proteome</keyword>
<dbReference type="SMART" id="SM00255">
    <property type="entry name" value="TIR"/>
    <property type="match status" value="1"/>
</dbReference>
<dbReference type="PANTHER" id="PTHR31008">
    <property type="entry name" value="COP1-INTERACTING PROTEIN-RELATED"/>
    <property type="match status" value="1"/>
</dbReference>
<sequence length="208" mass="23863">MQRSSLVSNLLQRQLVHQRQRISKNQMINKVIRSQLPCDVFINHRGNDTKRTIASLLYDHLTRLRINSFLDNKNMKPGDKLFEKIDSAIDECKIGVAVFSPRYCDSYFCLHELALFVESKKKLIPIFCDVKPSELRVGKSNNIQLGPKEIERFNLALEEAKHTVGLDFDSNKGNWSDVVTKAADVVIESLIEIEEAQIIRNPMKLIIP</sequence>
<feature type="domain" description="TIR" evidence="1">
    <location>
        <begin position="36"/>
        <end position="161"/>
    </location>
</feature>
<dbReference type="EMBL" id="JACXVP010000007">
    <property type="protein sequence ID" value="KAG5597657.1"/>
    <property type="molecule type" value="Genomic_DNA"/>
</dbReference>
<dbReference type="SUPFAM" id="SSF52200">
    <property type="entry name" value="Toll/Interleukin receptor TIR domain"/>
    <property type="match status" value="1"/>
</dbReference>
<dbReference type="Proteomes" id="UP000824120">
    <property type="component" value="Chromosome 7"/>
</dbReference>
<dbReference type="Pfam" id="PF01582">
    <property type="entry name" value="TIR"/>
    <property type="match status" value="1"/>
</dbReference>
<dbReference type="PROSITE" id="PS50104">
    <property type="entry name" value="TIR"/>
    <property type="match status" value="1"/>
</dbReference>
<proteinExistence type="predicted"/>
<protein>
    <recommendedName>
        <fullName evidence="1">TIR domain-containing protein</fullName>
    </recommendedName>
</protein>
<reference evidence="2 3" key="1">
    <citation type="submission" date="2020-09" db="EMBL/GenBank/DDBJ databases">
        <title>De no assembly of potato wild relative species, Solanum commersonii.</title>
        <authorList>
            <person name="Cho K."/>
        </authorList>
    </citation>
    <scope>NUCLEOTIDE SEQUENCE [LARGE SCALE GENOMIC DNA]</scope>
    <source>
        <strain evidence="2">LZ3.2</strain>
        <tissue evidence="2">Leaf</tissue>
    </source>
</reference>
<organism evidence="2 3">
    <name type="scientific">Solanum commersonii</name>
    <name type="common">Commerson's wild potato</name>
    <name type="synonym">Commerson's nightshade</name>
    <dbReference type="NCBI Taxonomy" id="4109"/>
    <lineage>
        <taxon>Eukaryota</taxon>
        <taxon>Viridiplantae</taxon>
        <taxon>Streptophyta</taxon>
        <taxon>Embryophyta</taxon>
        <taxon>Tracheophyta</taxon>
        <taxon>Spermatophyta</taxon>
        <taxon>Magnoliopsida</taxon>
        <taxon>eudicotyledons</taxon>
        <taxon>Gunneridae</taxon>
        <taxon>Pentapetalae</taxon>
        <taxon>asterids</taxon>
        <taxon>lamiids</taxon>
        <taxon>Solanales</taxon>
        <taxon>Solanaceae</taxon>
        <taxon>Solanoideae</taxon>
        <taxon>Solaneae</taxon>
        <taxon>Solanum</taxon>
    </lineage>
</organism>
<name>A0A9J5YBE2_SOLCO</name>
<evidence type="ECO:0000259" key="1">
    <source>
        <dbReference type="PROSITE" id="PS50104"/>
    </source>
</evidence>
<dbReference type="GO" id="GO:0007165">
    <property type="term" value="P:signal transduction"/>
    <property type="evidence" value="ECO:0007669"/>
    <property type="project" value="InterPro"/>
</dbReference>
<gene>
    <name evidence="2" type="ORF">H5410_038889</name>
</gene>
<dbReference type="InterPro" id="IPR035897">
    <property type="entry name" value="Toll_tir_struct_dom_sf"/>
</dbReference>
<dbReference type="AlphaFoldDB" id="A0A9J5YBE2"/>
<accession>A0A9J5YBE2</accession>
<evidence type="ECO:0000313" key="2">
    <source>
        <dbReference type="EMBL" id="KAG5597657.1"/>
    </source>
</evidence>
<evidence type="ECO:0000313" key="3">
    <source>
        <dbReference type="Proteomes" id="UP000824120"/>
    </source>
</evidence>